<feature type="transmembrane region" description="Helical" evidence="1">
    <location>
        <begin position="135"/>
        <end position="154"/>
    </location>
</feature>
<sequence length="422" mass="47376">MQNKRLISLDLLRGITILTMVLVNNPGDWDNVYPALLHAEWNGCKLADFVFPFFIFILGIAIPLANPNKEKSVKNGTKYLIRSLRIICLGLFLNFFNTITIFNLEGTSLVVFRILLTLIIGFALMGNYNFRTKKYTTILLFCCFMVLAFGTAQFQEVRLLGVLQRIGIVYFLASLTYTFFTTKVQIGIVLSLLLGYWAMMSLIPVPGVGVANFEIGTNLAAWVDEVILKEHVYAGTKPWDPEGILSTLPAIAQGIMGALIGQLLLNTSNAIQRMKNLLVIGSVLVFLGVIMAVYFPINKSIWTSSYVLYTSGIAILLFNGLYYLADFKNLQKMFSPLVIWGVNPMIVFFLSGIIPRTLAMIQIESIENKSVTIGVQKYCYTTFLEPLFNTPMNASLAHALVFIVFLHGILYFLYKNNRIIKV</sequence>
<dbReference type="PATRIC" id="fig|29536.5.peg.1639"/>
<dbReference type="Proteomes" id="UP000093807">
    <property type="component" value="Unassembled WGS sequence"/>
</dbReference>
<proteinExistence type="predicted"/>
<feature type="transmembrane region" description="Helical" evidence="1">
    <location>
        <begin position="337"/>
        <end position="354"/>
    </location>
</feature>
<comment type="caution">
    <text evidence="2">The sequence shown here is derived from an EMBL/GenBank/DDBJ whole genome shotgun (WGS) entry which is preliminary data.</text>
</comment>
<feature type="transmembrane region" description="Helical" evidence="1">
    <location>
        <begin position="303"/>
        <end position="325"/>
    </location>
</feature>
<evidence type="ECO:0000313" key="3">
    <source>
        <dbReference type="Proteomes" id="UP000093807"/>
    </source>
</evidence>
<feature type="transmembrane region" description="Helical" evidence="1">
    <location>
        <begin position="187"/>
        <end position="205"/>
    </location>
</feature>
<feature type="transmembrane region" description="Helical" evidence="1">
    <location>
        <begin position="7"/>
        <end position="26"/>
    </location>
</feature>
<feature type="transmembrane region" description="Helical" evidence="1">
    <location>
        <begin position="46"/>
        <end position="65"/>
    </location>
</feature>
<feature type="transmembrane region" description="Helical" evidence="1">
    <location>
        <begin position="396"/>
        <end position="414"/>
    </location>
</feature>
<dbReference type="RefSeq" id="WP_064715375.1">
    <property type="nucleotide sequence ID" value="NZ_JMTM01000046.1"/>
</dbReference>
<reference evidence="2 3" key="1">
    <citation type="submission" date="2016-06" db="EMBL/GenBank/DDBJ databases">
        <title>Draft genome sequence of Flavobacterium succinicans strain DD5b.</title>
        <authorList>
            <person name="Poehlein A."/>
            <person name="Daniel R."/>
            <person name="Simeonova D.D."/>
        </authorList>
    </citation>
    <scope>NUCLEOTIDE SEQUENCE [LARGE SCALE GENOMIC DNA]</scope>
    <source>
        <strain evidence="2 3">DD5b</strain>
    </source>
</reference>
<dbReference type="PANTHER" id="PTHR31061:SF24">
    <property type="entry name" value="LD22376P"/>
    <property type="match status" value="1"/>
</dbReference>
<evidence type="ECO:0000256" key="1">
    <source>
        <dbReference type="SAM" id="Phobius"/>
    </source>
</evidence>
<feature type="transmembrane region" description="Helical" evidence="1">
    <location>
        <begin position="277"/>
        <end position="297"/>
    </location>
</feature>
<keyword evidence="3" id="KW-1185">Reference proteome</keyword>
<organism evidence="2 3">
    <name type="scientific">Flavobacterium succinicans</name>
    <dbReference type="NCBI Taxonomy" id="29536"/>
    <lineage>
        <taxon>Bacteria</taxon>
        <taxon>Pseudomonadati</taxon>
        <taxon>Bacteroidota</taxon>
        <taxon>Flavobacteriia</taxon>
        <taxon>Flavobacteriales</taxon>
        <taxon>Flavobacteriaceae</taxon>
        <taxon>Flavobacterium</taxon>
    </lineage>
</organism>
<keyword evidence="1" id="KW-0472">Membrane</keyword>
<feature type="transmembrane region" description="Helical" evidence="1">
    <location>
        <begin position="244"/>
        <end position="265"/>
    </location>
</feature>
<protein>
    <recommendedName>
        <fullName evidence="4">DUF5009 domain-containing protein</fullName>
    </recommendedName>
</protein>
<dbReference type="OrthoDB" id="9788724at2"/>
<evidence type="ECO:0000313" key="2">
    <source>
        <dbReference type="EMBL" id="OAZ03874.1"/>
    </source>
</evidence>
<name>A0A199XRB8_9FLAO</name>
<keyword evidence="1" id="KW-0812">Transmembrane</keyword>
<dbReference type="PANTHER" id="PTHR31061">
    <property type="entry name" value="LD22376P"/>
    <property type="match status" value="1"/>
</dbReference>
<dbReference type="EMBL" id="JMTM01000046">
    <property type="protein sequence ID" value="OAZ03874.1"/>
    <property type="molecule type" value="Genomic_DNA"/>
</dbReference>
<feature type="transmembrane region" description="Helical" evidence="1">
    <location>
        <begin position="160"/>
        <end position="180"/>
    </location>
</feature>
<evidence type="ECO:0008006" key="4">
    <source>
        <dbReference type="Google" id="ProtNLM"/>
    </source>
</evidence>
<feature type="transmembrane region" description="Helical" evidence="1">
    <location>
        <begin position="110"/>
        <end position="128"/>
    </location>
</feature>
<gene>
    <name evidence="2" type="ORF">FLB_15630</name>
</gene>
<dbReference type="AlphaFoldDB" id="A0A199XRB8"/>
<keyword evidence="1" id="KW-1133">Transmembrane helix</keyword>
<accession>A0A199XRB8</accession>
<feature type="transmembrane region" description="Helical" evidence="1">
    <location>
        <begin position="86"/>
        <end position="104"/>
    </location>
</feature>